<evidence type="ECO:0000256" key="3">
    <source>
        <dbReference type="ARBA" id="ARBA00022741"/>
    </source>
</evidence>
<keyword evidence="10" id="KW-1185">Reference proteome</keyword>
<evidence type="ECO:0000259" key="8">
    <source>
        <dbReference type="PROSITE" id="PS50011"/>
    </source>
</evidence>
<dbReference type="PROSITE" id="PS50006">
    <property type="entry name" value="FHA_DOMAIN"/>
    <property type="match status" value="1"/>
</dbReference>
<dbReference type="SMART" id="SM00220">
    <property type="entry name" value="S_TKc"/>
    <property type="match status" value="1"/>
</dbReference>
<dbReference type="Gene3D" id="1.10.510.10">
    <property type="entry name" value="Transferase(Phosphotransferase) domain 1"/>
    <property type="match status" value="1"/>
</dbReference>
<dbReference type="InterPro" id="IPR030616">
    <property type="entry name" value="Aur-like"/>
</dbReference>
<reference evidence="9 10" key="1">
    <citation type="journal article" date="2011" name="Stand. Genomic Sci.">
        <title>Non-contiguous finished genome sequence and contextual data of the filamentous soil bacterium Ktedonobacter racemifer type strain (SOSP1-21).</title>
        <authorList>
            <person name="Chang Y.J."/>
            <person name="Land M."/>
            <person name="Hauser L."/>
            <person name="Chertkov O."/>
            <person name="Del Rio T.G."/>
            <person name="Nolan M."/>
            <person name="Copeland A."/>
            <person name="Tice H."/>
            <person name="Cheng J.F."/>
            <person name="Lucas S."/>
            <person name="Han C."/>
            <person name="Goodwin L."/>
            <person name="Pitluck S."/>
            <person name="Ivanova N."/>
            <person name="Ovchinikova G."/>
            <person name="Pati A."/>
            <person name="Chen A."/>
            <person name="Palaniappan K."/>
            <person name="Mavromatis K."/>
            <person name="Liolios K."/>
            <person name="Brettin T."/>
            <person name="Fiebig A."/>
            <person name="Rohde M."/>
            <person name="Abt B."/>
            <person name="Goker M."/>
            <person name="Detter J.C."/>
            <person name="Woyke T."/>
            <person name="Bristow J."/>
            <person name="Eisen J.A."/>
            <person name="Markowitz V."/>
            <person name="Hugenholtz P."/>
            <person name="Kyrpides N.C."/>
            <person name="Klenk H.P."/>
            <person name="Lapidus A."/>
        </authorList>
    </citation>
    <scope>NUCLEOTIDE SEQUENCE [LARGE SCALE GENOMIC DNA]</scope>
    <source>
        <strain evidence="10">DSM 44963</strain>
    </source>
</reference>
<keyword evidence="5 6" id="KW-0067">ATP-binding</keyword>
<dbReference type="OrthoDB" id="583109at2"/>
<evidence type="ECO:0000256" key="2">
    <source>
        <dbReference type="ARBA" id="ARBA00022679"/>
    </source>
</evidence>
<dbReference type="InterPro" id="IPR017441">
    <property type="entry name" value="Protein_kinase_ATP_BS"/>
</dbReference>
<keyword evidence="1 9" id="KW-0723">Serine/threonine-protein kinase</keyword>
<dbReference type="Pfam" id="PF00498">
    <property type="entry name" value="FHA"/>
    <property type="match status" value="1"/>
</dbReference>
<keyword evidence="4 9" id="KW-0418">Kinase</keyword>
<evidence type="ECO:0000256" key="6">
    <source>
        <dbReference type="PROSITE-ProRule" id="PRU10141"/>
    </source>
</evidence>
<dbReference type="Pfam" id="PF00069">
    <property type="entry name" value="Pkinase"/>
    <property type="match status" value="1"/>
</dbReference>
<dbReference type="Gene3D" id="2.60.200.20">
    <property type="match status" value="1"/>
</dbReference>
<dbReference type="AlphaFoldDB" id="D6U884"/>
<evidence type="ECO:0000259" key="7">
    <source>
        <dbReference type="PROSITE" id="PS50006"/>
    </source>
</evidence>
<dbReference type="PANTHER" id="PTHR24350">
    <property type="entry name" value="SERINE/THREONINE-PROTEIN KINASE IAL-RELATED"/>
    <property type="match status" value="1"/>
</dbReference>
<dbReference type="PROSITE" id="PS00108">
    <property type="entry name" value="PROTEIN_KINASE_ST"/>
    <property type="match status" value="1"/>
</dbReference>
<dbReference type="eggNOG" id="COG1716">
    <property type="taxonomic scope" value="Bacteria"/>
</dbReference>
<accession>D6U884</accession>
<feature type="domain" description="Protein kinase" evidence="8">
    <location>
        <begin position="186"/>
        <end position="451"/>
    </location>
</feature>
<dbReference type="FunFam" id="3.30.200.20:FF:000042">
    <property type="entry name" value="Aurora kinase A"/>
    <property type="match status" value="1"/>
</dbReference>
<dbReference type="GO" id="GO:0004674">
    <property type="term" value="F:protein serine/threonine kinase activity"/>
    <property type="evidence" value="ECO:0007669"/>
    <property type="project" value="UniProtKB-KW"/>
</dbReference>
<feature type="binding site" evidence="6">
    <location>
        <position position="215"/>
    </location>
    <ligand>
        <name>ATP</name>
        <dbReference type="ChEBI" id="CHEBI:30616"/>
    </ligand>
</feature>
<keyword evidence="2" id="KW-0808">Transferase</keyword>
<dbReference type="PROSITE" id="PS50011">
    <property type="entry name" value="PROTEIN_KINASE_DOM"/>
    <property type="match status" value="1"/>
</dbReference>
<comment type="caution">
    <text evidence="9">The sequence shown here is derived from an EMBL/GenBank/DDBJ whole genome shotgun (WGS) entry which is preliminary data.</text>
</comment>
<evidence type="ECO:0000313" key="10">
    <source>
        <dbReference type="Proteomes" id="UP000004508"/>
    </source>
</evidence>
<dbReference type="SMART" id="SM00240">
    <property type="entry name" value="FHA"/>
    <property type="match status" value="1"/>
</dbReference>
<evidence type="ECO:0000256" key="1">
    <source>
        <dbReference type="ARBA" id="ARBA00022527"/>
    </source>
</evidence>
<evidence type="ECO:0000256" key="5">
    <source>
        <dbReference type="ARBA" id="ARBA00022840"/>
    </source>
</evidence>
<dbReference type="SUPFAM" id="SSF49879">
    <property type="entry name" value="SMAD/FHA domain"/>
    <property type="match status" value="1"/>
</dbReference>
<organism evidence="9 10">
    <name type="scientific">Ktedonobacter racemifer DSM 44963</name>
    <dbReference type="NCBI Taxonomy" id="485913"/>
    <lineage>
        <taxon>Bacteria</taxon>
        <taxon>Bacillati</taxon>
        <taxon>Chloroflexota</taxon>
        <taxon>Ktedonobacteria</taxon>
        <taxon>Ktedonobacterales</taxon>
        <taxon>Ktedonobacteraceae</taxon>
        <taxon>Ktedonobacter</taxon>
    </lineage>
</organism>
<gene>
    <name evidence="9" type="ORF">Krac_0646</name>
</gene>
<dbReference type="GO" id="GO:0005524">
    <property type="term" value="F:ATP binding"/>
    <property type="evidence" value="ECO:0007669"/>
    <property type="project" value="UniProtKB-UniRule"/>
</dbReference>
<sequence length="455" mass="50625">MPGKIILTITAGPMEGKAFTFEEHDTLLCGRMGDCHVCLPDDRQISRHHFLLEVNPPDVRIRDLGSLHGTYINGQKYGGREKRETPEEGAKREYPQVDLHGGDEVKVGATVFHVRLEGAVASVEPVRCQRCGNKVSAEVGAAQQGAYVCARCREQVEQDPLALLMAVLDRAVMRDHRQQEIQIEDYEMGKLLGAGGMGAVYLAQHKRTREQAAVKVMLAKVRVSDDARRQFLREIETTRRLRHPHVVRFLSHGAEGSLFYFLLEYCAGGSVADLMKRRGGRLALEEARPIMLQALQGLAYLHEQGFVHRDLKPHNILLAGQAGVPVAKISDLGLAKNFEQAGLSGMTATGSYAGSFPFMPREQVINFKRVQPVSDVWAMGATCYTMLTGTFPRTHRRGEDPMLAILHGEIVPLRQRDPQFPVRLAEVIDQSLASKEGERFRHAGEMYEALVKASE</sequence>
<dbReference type="PROSITE" id="PS00107">
    <property type="entry name" value="PROTEIN_KINASE_ATP"/>
    <property type="match status" value="1"/>
</dbReference>
<dbReference type="InterPro" id="IPR011009">
    <property type="entry name" value="Kinase-like_dom_sf"/>
</dbReference>
<proteinExistence type="predicted"/>
<dbReference type="InterPro" id="IPR008984">
    <property type="entry name" value="SMAD_FHA_dom_sf"/>
</dbReference>
<keyword evidence="3 6" id="KW-0547">Nucleotide-binding</keyword>
<dbReference type="Proteomes" id="UP000004508">
    <property type="component" value="Unassembled WGS sequence"/>
</dbReference>
<evidence type="ECO:0000313" key="9">
    <source>
        <dbReference type="EMBL" id="EFH80095.1"/>
    </source>
</evidence>
<dbReference type="eggNOG" id="COG0515">
    <property type="taxonomic scope" value="Bacteria"/>
</dbReference>
<dbReference type="InterPro" id="IPR008271">
    <property type="entry name" value="Ser/Thr_kinase_AS"/>
</dbReference>
<feature type="domain" description="FHA" evidence="7">
    <location>
        <begin position="27"/>
        <end position="77"/>
    </location>
</feature>
<name>D6U884_KTERA</name>
<dbReference type="InterPro" id="IPR000719">
    <property type="entry name" value="Prot_kinase_dom"/>
</dbReference>
<protein>
    <submittedName>
        <fullName evidence="9">Serine/threonine protein kinase with FHA domain</fullName>
    </submittedName>
</protein>
<dbReference type="InParanoid" id="D6U884"/>
<evidence type="ECO:0000256" key="4">
    <source>
        <dbReference type="ARBA" id="ARBA00022777"/>
    </source>
</evidence>
<dbReference type="InterPro" id="IPR000253">
    <property type="entry name" value="FHA_dom"/>
</dbReference>
<dbReference type="SUPFAM" id="SSF56112">
    <property type="entry name" value="Protein kinase-like (PK-like)"/>
    <property type="match status" value="1"/>
</dbReference>
<dbReference type="CDD" id="cd14014">
    <property type="entry name" value="STKc_PknB_like"/>
    <property type="match status" value="1"/>
</dbReference>
<dbReference type="RefSeq" id="WP_007922435.1">
    <property type="nucleotide sequence ID" value="NZ_ADVG01000005.1"/>
</dbReference>
<dbReference type="EMBL" id="ADVG01000005">
    <property type="protein sequence ID" value="EFH80095.1"/>
    <property type="molecule type" value="Genomic_DNA"/>
</dbReference>
<dbReference type="STRING" id="485913.Krac_0646"/>